<dbReference type="EMBL" id="VLLI01000022">
    <property type="protein sequence ID" value="TWI94050.1"/>
    <property type="molecule type" value="Genomic_DNA"/>
</dbReference>
<reference evidence="1 2" key="1">
    <citation type="submission" date="2019-07" db="EMBL/GenBank/DDBJ databases">
        <title>Genomic Encyclopedia of Archaeal and Bacterial Type Strains, Phase II (KMG-II): from individual species to whole genera.</title>
        <authorList>
            <person name="Goeker M."/>
        </authorList>
    </citation>
    <scope>NUCLEOTIDE SEQUENCE [LARGE SCALE GENOMIC DNA]</scope>
    <source>
        <strain evidence="1 2">ATCC BAA-1854</strain>
    </source>
</reference>
<accession>A0A562TMH1</accession>
<keyword evidence="2" id="KW-1185">Reference proteome</keyword>
<evidence type="ECO:0000313" key="2">
    <source>
        <dbReference type="Proteomes" id="UP000317010"/>
    </source>
</evidence>
<dbReference type="RefSeq" id="WP_144916776.1">
    <property type="nucleotide sequence ID" value="NZ_VLLI01000022.1"/>
</dbReference>
<dbReference type="Proteomes" id="UP000317010">
    <property type="component" value="Unassembled WGS sequence"/>
</dbReference>
<dbReference type="OrthoDB" id="790160at2"/>
<sequence length="290" mass="33014">MSKRLTIAAHQVNQIGPAADKTQLKAVDGGWKILKQAMAKDVPKKQVFDITLISVARAFADMNVKDISEEDRDYLVNELTDNIVKYYPSIRISEIPDAIALGIRGKYGPFYGLSVVSFEGFISAYLYSEKRTCMVREMPVDDEPRQPPSMEIQFETAKNNTLETLQRKLNKKDIEVTASSVYNFLDRLKLINFTTDEKYDMLADAVRSLIKELEFKLTISRMTERAEIKKDITDLKQSIIKRVPLNDHLICLAKLRAKTLALDAFLSNVIIEETDLAALIESRRELFLEG</sequence>
<gene>
    <name evidence="1" type="ORF">JN11_04867</name>
</gene>
<organism evidence="1 2">
    <name type="scientific">Mucilaginibacter frigoritolerans</name>
    <dbReference type="NCBI Taxonomy" id="652788"/>
    <lineage>
        <taxon>Bacteria</taxon>
        <taxon>Pseudomonadati</taxon>
        <taxon>Bacteroidota</taxon>
        <taxon>Sphingobacteriia</taxon>
        <taxon>Sphingobacteriales</taxon>
        <taxon>Sphingobacteriaceae</taxon>
        <taxon>Mucilaginibacter</taxon>
    </lineage>
</organism>
<proteinExistence type="predicted"/>
<comment type="caution">
    <text evidence="1">The sequence shown here is derived from an EMBL/GenBank/DDBJ whole genome shotgun (WGS) entry which is preliminary data.</text>
</comment>
<name>A0A562TMH1_9SPHI</name>
<protein>
    <submittedName>
        <fullName evidence="1">Uncharacterized protein</fullName>
    </submittedName>
</protein>
<evidence type="ECO:0000313" key="1">
    <source>
        <dbReference type="EMBL" id="TWI94050.1"/>
    </source>
</evidence>
<dbReference type="AlphaFoldDB" id="A0A562TMH1"/>